<sequence length="285" mass="33305">MPYETLMQQLNRIHRHTRQGSILTRRRYYEAMRRFLRFVACQFKLQNIANVSNKHLAAYVAYLKEEGRGPNYMRTELAAIRFYYDQIPGRHELTKDNEGLGIDPRQKNRDRSWNDEEFAAMVEAAEREGEEWIVDVLVLARETGQRIHEVVRLDRADAERALREDKLTVKGKGGLVRNVFLTPAARTTLTRAKNRVSRGAKLFVPPGQKAHQVIKKVQDFIRRHRKPRPVPLTFHGLRYTDAQKHYRECLAAGKSKEEAEKETARRLGHRRPRVTRGYVGPFDGY</sequence>
<dbReference type="InterPro" id="IPR050090">
    <property type="entry name" value="Tyrosine_recombinase_XerCD"/>
</dbReference>
<keyword evidence="3" id="KW-0229">DNA integration</keyword>
<comment type="function">
    <text evidence="1">Site-specific tyrosine recombinase, which acts by catalyzing the cutting and rejoining of the recombining DNA molecules.</text>
</comment>
<keyword evidence="5" id="KW-0233">DNA recombination</keyword>
<evidence type="ECO:0000256" key="6">
    <source>
        <dbReference type="PROSITE-ProRule" id="PRU01248"/>
    </source>
</evidence>
<keyword evidence="10" id="KW-1185">Reference proteome</keyword>
<proteinExistence type="inferred from homology"/>
<organism evidence="9 10">
    <name type="scientific">Desulforudis audaxviator (strain MP104C)</name>
    <dbReference type="NCBI Taxonomy" id="477974"/>
    <lineage>
        <taxon>Bacteria</taxon>
        <taxon>Bacillati</taxon>
        <taxon>Bacillota</taxon>
        <taxon>Clostridia</taxon>
        <taxon>Thermoanaerobacterales</taxon>
        <taxon>Candidatus Desulforudaceae</taxon>
        <taxon>Candidatus Desulforudis</taxon>
    </lineage>
</organism>
<evidence type="ECO:0000313" key="9">
    <source>
        <dbReference type="EMBL" id="ACA59045.1"/>
    </source>
</evidence>
<dbReference type="AlphaFoldDB" id="B1I2C2"/>
<accession>B1I2C2</accession>
<dbReference type="Proteomes" id="UP000008544">
    <property type="component" value="Chromosome"/>
</dbReference>
<evidence type="ECO:0000313" key="10">
    <source>
        <dbReference type="Proteomes" id="UP000008544"/>
    </source>
</evidence>
<evidence type="ECO:0000256" key="5">
    <source>
        <dbReference type="ARBA" id="ARBA00023172"/>
    </source>
</evidence>
<dbReference type="PANTHER" id="PTHR30349:SF41">
    <property type="entry name" value="INTEGRASE_RECOMBINASE PROTEIN MJ0367-RELATED"/>
    <property type="match status" value="1"/>
</dbReference>
<dbReference type="InterPro" id="IPR044068">
    <property type="entry name" value="CB"/>
</dbReference>
<dbReference type="eggNOG" id="COG0582">
    <property type="taxonomic scope" value="Bacteria"/>
</dbReference>
<dbReference type="GO" id="GO:0015074">
    <property type="term" value="P:DNA integration"/>
    <property type="evidence" value="ECO:0007669"/>
    <property type="project" value="UniProtKB-KW"/>
</dbReference>
<dbReference type="PROSITE" id="PS51900">
    <property type="entry name" value="CB"/>
    <property type="match status" value="1"/>
</dbReference>
<feature type="domain" description="Core-binding (CB)" evidence="8">
    <location>
        <begin position="4"/>
        <end position="88"/>
    </location>
</feature>
<dbReference type="SUPFAM" id="SSF56349">
    <property type="entry name" value="DNA breaking-rejoining enzymes"/>
    <property type="match status" value="1"/>
</dbReference>
<gene>
    <name evidence="9" type="ordered locus">Daud_0499</name>
</gene>
<dbReference type="HOGENOM" id="CLU_075267_0_0_9"/>
<dbReference type="InterPro" id="IPR011010">
    <property type="entry name" value="DNA_brk_join_enz"/>
</dbReference>
<evidence type="ECO:0000256" key="3">
    <source>
        <dbReference type="ARBA" id="ARBA00022908"/>
    </source>
</evidence>
<dbReference type="Gene3D" id="1.10.150.130">
    <property type="match status" value="1"/>
</dbReference>
<dbReference type="GO" id="GO:0003677">
    <property type="term" value="F:DNA binding"/>
    <property type="evidence" value="ECO:0007669"/>
    <property type="project" value="UniProtKB-UniRule"/>
</dbReference>
<dbReference type="RefSeq" id="WP_012301634.1">
    <property type="nucleotide sequence ID" value="NC_010424.1"/>
</dbReference>
<evidence type="ECO:0000259" key="7">
    <source>
        <dbReference type="PROSITE" id="PS51898"/>
    </source>
</evidence>
<reference evidence="9 10" key="2">
    <citation type="journal article" date="2008" name="Science">
        <title>Environmental genomics reveals a single-species ecosystem deep within Earth.</title>
        <authorList>
            <person name="Chivian D."/>
            <person name="Brodie E.L."/>
            <person name="Alm E.J."/>
            <person name="Culley D.E."/>
            <person name="Dehal P.S."/>
            <person name="Desantis T.Z."/>
            <person name="Gihring T.M."/>
            <person name="Lapidus A."/>
            <person name="Lin L.H."/>
            <person name="Lowry S.R."/>
            <person name="Moser D.P."/>
            <person name="Richardson P.M."/>
            <person name="Southam G."/>
            <person name="Wanger G."/>
            <person name="Pratt L.M."/>
            <person name="Andersen G.L."/>
            <person name="Hazen T.C."/>
            <person name="Brockman F.J."/>
            <person name="Arkin A.P."/>
            <person name="Onstott T.C."/>
        </authorList>
    </citation>
    <scope>NUCLEOTIDE SEQUENCE [LARGE SCALE GENOMIC DNA]</scope>
    <source>
        <strain evidence="9 10">MP104C</strain>
    </source>
</reference>
<evidence type="ECO:0000259" key="8">
    <source>
        <dbReference type="PROSITE" id="PS51900"/>
    </source>
</evidence>
<protein>
    <submittedName>
        <fullName evidence="9">Phage integrase family protein</fullName>
    </submittedName>
</protein>
<dbReference type="Gene3D" id="1.10.443.10">
    <property type="entry name" value="Intergrase catalytic core"/>
    <property type="match status" value="1"/>
</dbReference>
<dbReference type="EMBL" id="CP000860">
    <property type="protein sequence ID" value="ACA59045.1"/>
    <property type="molecule type" value="Genomic_DNA"/>
</dbReference>
<dbReference type="KEGG" id="dau:Daud_0499"/>
<evidence type="ECO:0000256" key="2">
    <source>
        <dbReference type="ARBA" id="ARBA00008857"/>
    </source>
</evidence>
<keyword evidence="4 6" id="KW-0238">DNA-binding</keyword>
<feature type="domain" description="Tyr recombinase" evidence="7">
    <location>
        <begin position="108"/>
        <end position="285"/>
    </location>
</feature>
<dbReference type="GO" id="GO:0006310">
    <property type="term" value="P:DNA recombination"/>
    <property type="evidence" value="ECO:0007669"/>
    <property type="project" value="UniProtKB-KW"/>
</dbReference>
<evidence type="ECO:0000256" key="4">
    <source>
        <dbReference type="ARBA" id="ARBA00023125"/>
    </source>
</evidence>
<evidence type="ECO:0000256" key="1">
    <source>
        <dbReference type="ARBA" id="ARBA00003283"/>
    </source>
</evidence>
<dbReference type="Pfam" id="PF13495">
    <property type="entry name" value="Phage_int_SAM_4"/>
    <property type="match status" value="1"/>
</dbReference>
<dbReference type="InterPro" id="IPR013762">
    <property type="entry name" value="Integrase-like_cat_sf"/>
</dbReference>
<dbReference type="InterPro" id="IPR004107">
    <property type="entry name" value="Integrase_SAM-like_N"/>
</dbReference>
<comment type="similarity">
    <text evidence="2">Belongs to the 'phage' integrase family.</text>
</comment>
<name>B1I2C2_DESAP</name>
<dbReference type="PANTHER" id="PTHR30349">
    <property type="entry name" value="PHAGE INTEGRASE-RELATED"/>
    <property type="match status" value="1"/>
</dbReference>
<dbReference type="InterPro" id="IPR010998">
    <property type="entry name" value="Integrase_recombinase_N"/>
</dbReference>
<dbReference type="InterPro" id="IPR002104">
    <property type="entry name" value="Integrase_catalytic"/>
</dbReference>
<dbReference type="PROSITE" id="PS51898">
    <property type="entry name" value="TYR_RECOMBINASE"/>
    <property type="match status" value="1"/>
</dbReference>
<reference evidence="10" key="1">
    <citation type="submission" date="2007-10" db="EMBL/GenBank/DDBJ databases">
        <title>Complete sequence of chromosome of Desulforudis audaxviator MP104C.</title>
        <authorList>
            <person name="Copeland A."/>
            <person name="Lucas S."/>
            <person name="Lapidus A."/>
            <person name="Barry K."/>
            <person name="Glavina del Rio T."/>
            <person name="Dalin E."/>
            <person name="Tice H."/>
            <person name="Bruce D."/>
            <person name="Pitluck S."/>
            <person name="Lowry S.R."/>
            <person name="Larimer F."/>
            <person name="Land M.L."/>
            <person name="Hauser L."/>
            <person name="Kyrpides N."/>
            <person name="Ivanova N.N."/>
            <person name="Richardson P."/>
        </authorList>
    </citation>
    <scope>NUCLEOTIDE SEQUENCE [LARGE SCALE GENOMIC DNA]</scope>
    <source>
        <strain evidence="10">MP104C</strain>
    </source>
</reference>